<name>A0A1U9NK17_9BACT</name>
<reference evidence="3" key="1">
    <citation type="submission" date="2017-02" db="EMBL/GenBank/DDBJ databases">
        <title>Comparative genomics and description of representatives of a novel lineage of planctomycetes thriving in anoxic sediments.</title>
        <authorList>
            <person name="Spring S."/>
            <person name="Bunk B."/>
            <person name="Sproer C."/>
        </authorList>
    </citation>
    <scope>NUCLEOTIDE SEQUENCE [LARGE SCALE GENOMIC DNA]</scope>
    <source>
        <strain evidence="3">ST-NAGAB-D1</strain>
    </source>
</reference>
<keyword evidence="3" id="KW-1185">Reference proteome</keyword>
<evidence type="ECO:0000313" key="2">
    <source>
        <dbReference type="EMBL" id="AQT68271.1"/>
    </source>
</evidence>
<evidence type="ECO:0000313" key="3">
    <source>
        <dbReference type="Proteomes" id="UP000189674"/>
    </source>
</evidence>
<accession>A0A1U9NK17</accession>
<keyword evidence="1" id="KW-0732">Signal</keyword>
<sequence precursor="true">MSVKFLSGSKCVFMLFLAALSLFALPVSLSQAAEPAEEAPRVHAVVDIGHQFSFYGDGRFHTQYLPGQPRATCWGALYNFDYSNANLLVLLGCESKLKYLPKDFRTMVQFMRDGGGVVLLGWASSKPQNELAQKFGVTFKKGAKKPFKAVSDEITDEIEGRGDWFEIRNPAIWEVLIADAQGRAVLARRNVGKGTLLVGARGLAGSRPDAKDNINASWWTPLLEKTSAGKPVDPKKPFRSIGLGNLEYTEKLGNIKLHYSEYLRPYAKAMADIYQRVNPQIEERMGVPLSDGMASEIGLLATGGGGFSSGRMLGLAVFWGGFPDREDSMIEFITHESVHSWVLPFPEIWNEPIATYVGDLVMVDMGYPEEGMRRINRTIDRAKKIDPTMKKYDIRGKSITGEDLEGGQANAMHWGKTFWIFEQMRKENPDVVADYFKAKRELAKPGEIEKYDANNTVAIMSVAMGRDMFGWFHEHGFDVSRDKSEIKIELESAK</sequence>
<dbReference type="Proteomes" id="UP000189674">
    <property type="component" value="Chromosome"/>
</dbReference>
<dbReference type="AlphaFoldDB" id="A0A1U9NK17"/>
<protein>
    <submittedName>
        <fullName evidence="2">Uncharacterized protein</fullName>
    </submittedName>
</protein>
<organism evidence="2 3">
    <name type="scientific">Anaerohalosphaera lusitana</name>
    <dbReference type="NCBI Taxonomy" id="1936003"/>
    <lineage>
        <taxon>Bacteria</taxon>
        <taxon>Pseudomonadati</taxon>
        <taxon>Planctomycetota</taxon>
        <taxon>Phycisphaerae</taxon>
        <taxon>Sedimentisphaerales</taxon>
        <taxon>Anaerohalosphaeraceae</taxon>
        <taxon>Anaerohalosphaera</taxon>
    </lineage>
</organism>
<proteinExistence type="predicted"/>
<evidence type="ECO:0000256" key="1">
    <source>
        <dbReference type="SAM" id="SignalP"/>
    </source>
</evidence>
<gene>
    <name evidence="2" type="ORF">STSP2_01429</name>
</gene>
<dbReference type="EMBL" id="CP019791">
    <property type="protein sequence ID" value="AQT68271.1"/>
    <property type="molecule type" value="Genomic_DNA"/>
</dbReference>
<dbReference type="RefSeq" id="WP_205848021.1">
    <property type="nucleotide sequence ID" value="NZ_CP019791.1"/>
</dbReference>
<feature type="signal peptide" evidence="1">
    <location>
        <begin position="1"/>
        <end position="32"/>
    </location>
</feature>
<dbReference type="KEGG" id="alus:STSP2_01429"/>
<feature type="chain" id="PRO_5012211449" evidence="1">
    <location>
        <begin position="33"/>
        <end position="494"/>
    </location>
</feature>